<dbReference type="Gene3D" id="2.40.10.270">
    <property type="entry name" value="Bacteriophage SPP1 head-tail adaptor protein"/>
    <property type="match status" value="1"/>
</dbReference>
<dbReference type="EMBL" id="CP034752">
    <property type="protein sequence ID" value="QBH98416.1"/>
    <property type="molecule type" value="Genomic_DNA"/>
</dbReference>
<dbReference type="OrthoDB" id="7064770at2"/>
<dbReference type="AlphaFoldDB" id="A0A411WQI1"/>
<protein>
    <submittedName>
        <fullName evidence="1">Head-tail adaptor protein</fullName>
    </submittedName>
</protein>
<organism evidence="1 2">
    <name type="scientific">Limnobaculum zhutongyuii</name>
    <dbReference type="NCBI Taxonomy" id="2498113"/>
    <lineage>
        <taxon>Bacteria</taxon>
        <taxon>Pseudomonadati</taxon>
        <taxon>Pseudomonadota</taxon>
        <taxon>Gammaproteobacteria</taxon>
        <taxon>Enterobacterales</taxon>
        <taxon>Budviciaceae</taxon>
        <taxon>Limnobaculum</taxon>
    </lineage>
</organism>
<dbReference type="Pfam" id="PF05521">
    <property type="entry name" value="Phage_HCP"/>
    <property type="match status" value="1"/>
</dbReference>
<dbReference type="Proteomes" id="UP000293154">
    <property type="component" value="Chromosome"/>
</dbReference>
<evidence type="ECO:0000313" key="2">
    <source>
        <dbReference type="Proteomes" id="UP000293154"/>
    </source>
</evidence>
<reference evidence="1 2" key="1">
    <citation type="submission" date="2019-03" db="EMBL/GenBank/DDBJ databases">
        <title>Pragia sp. nov. isolated from the gut tract of Carduelis flavirostris.</title>
        <authorList>
            <person name="Ge Y."/>
        </authorList>
    </citation>
    <scope>NUCLEOTIDE SEQUENCE [LARGE SCALE GENOMIC DNA]</scope>
    <source>
        <strain evidence="1 2">CF-458</strain>
    </source>
</reference>
<proteinExistence type="predicted"/>
<dbReference type="KEGG" id="prag:EKN56_19685"/>
<accession>A0A411WQI1</accession>
<dbReference type="InterPro" id="IPR008767">
    <property type="entry name" value="Phage_SPP1_head-tail_adaptor"/>
</dbReference>
<dbReference type="NCBIfam" id="TIGR01563">
    <property type="entry name" value="gp16_SPP1"/>
    <property type="match status" value="1"/>
</dbReference>
<gene>
    <name evidence="1" type="ORF">EKN56_19685</name>
</gene>
<keyword evidence="2" id="KW-1185">Reference proteome</keyword>
<dbReference type="InterPro" id="IPR038666">
    <property type="entry name" value="SSP1_head-tail_sf"/>
</dbReference>
<name>A0A411WQI1_9GAMM</name>
<evidence type="ECO:0000313" key="1">
    <source>
        <dbReference type="EMBL" id="QBH98416.1"/>
    </source>
</evidence>
<sequence length="125" mass="14198">MMKRRLMEITGNFRNPKIGELDKWITFRNREDLPADDFGTTAVYQDICSTWGRLAPVGESVRIGSTQIDNAITHKILIRFRTDIDTDSEAVIGGVSYRVKGVTDLNGKKRFLVVNVEELYGDRGF</sequence>